<dbReference type="InterPro" id="IPR013335">
    <property type="entry name" value="Trp_repress_bac"/>
</dbReference>
<evidence type="ECO:0000256" key="1">
    <source>
        <dbReference type="ARBA" id="ARBA00004496"/>
    </source>
</evidence>
<dbReference type="Proteomes" id="UP000007939">
    <property type="component" value="Chromosome"/>
</dbReference>
<keyword evidence="9" id="KW-1185">Reference proteome</keyword>
<evidence type="ECO:0000313" key="8">
    <source>
        <dbReference type="EMBL" id="AEC01532.1"/>
    </source>
</evidence>
<proteinExistence type="inferred from homology"/>
<keyword evidence="7" id="KW-0804">Transcription</keyword>
<keyword evidence="3" id="KW-0963">Cytoplasm</keyword>
<evidence type="ECO:0000256" key="6">
    <source>
        <dbReference type="ARBA" id="ARBA00023125"/>
    </source>
</evidence>
<reference evidence="9" key="1">
    <citation type="submission" date="2011-04" db="EMBL/GenBank/DDBJ databases">
        <title>The complete genome of Spirochaeta coccoides DSM 17374.</title>
        <authorList>
            <person name="Lucas S."/>
            <person name="Copeland A."/>
            <person name="Lapidus A."/>
            <person name="Bruce D."/>
            <person name="Goodwin L."/>
            <person name="Pitluck S."/>
            <person name="Peters L."/>
            <person name="Kyrpides N."/>
            <person name="Mavromatis K."/>
            <person name="Pagani I."/>
            <person name="Ivanova N."/>
            <person name="Ovchinnikova G."/>
            <person name="Lu M."/>
            <person name="Detter J.C."/>
            <person name="Tapia R."/>
            <person name="Han C."/>
            <person name="Land M."/>
            <person name="Hauser L."/>
            <person name="Markowitz V."/>
            <person name="Cheng J.-F."/>
            <person name="Hugenholtz P."/>
            <person name="Woyke T."/>
            <person name="Wu D."/>
            <person name="Spring S."/>
            <person name="Schroeder M."/>
            <person name="Brambilla E."/>
            <person name="Klenk H.-P."/>
            <person name="Eisen J.A."/>
        </authorList>
    </citation>
    <scope>NUCLEOTIDE SEQUENCE [LARGE SCALE GENOMIC DNA]</scope>
    <source>
        <strain evidence="9">ATCC BAA-1237 / DSM 17374 / SPN1</strain>
    </source>
</reference>
<dbReference type="PANTHER" id="PTHR38025:SF1">
    <property type="entry name" value="TRP OPERON REPRESSOR"/>
    <property type="match status" value="1"/>
</dbReference>
<name>F4GH57_PARC1</name>
<dbReference type="EMBL" id="CP002659">
    <property type="protein sequence ID" value="AEC01532.1"/>
    <property type="molecule type" value="Genomic_DNA"/>
</dbReference>
<dbReference type="GO" id="GO:0005737">
    <property type="term" value="C:cytoplasm"/>
    <property type="evidence" value="ECO:0007669"/>
    <property type="project" value="UniProtKB-SubCell"/>
</dbReference>
<accession>F4GH57</accession>
<evidence type="ECO:0000256" key="7">
    <source>
        <dbReference type="ARBA" id="ARBA00023163"/>
    </source>
</evidence>
<dbReference type="GO" id="GO:0003700">
    <property type="term" value="F:DNA-binding transcription factor activity"/>
    <property type="evidence" value="ECO:0007669"/>
    <property type="project" value="InterPro"/>
</dbReference>
<dbReference type="Gene3D" id="1.10.1270.10">
    <property type="entry name" value="TrpR-like"/>
    <property type="match status" value="1"/>
</dbReference>
<evidence type="ECO:0000256" key="4">
    <source>
        <dbReference type="ARBA" id="ARBA00022491"/>
    </source>
</evidence>
<evidence type="ECO:0000256" key="5">
    <source>
        <dbReference type="ARBA" id="ARBA00023015"/>
    </source>
</evidence>
<dbReference type="KEGG" id="scc:Spico_0302"/>
<keyword evidence="6" id="KW-0238">DNA-binding</keyword>
<organism evidence="8 9">
    <name type="scientific">Parasphaerochaeta coccoides (strain ATCC BAA-1237 / DSM 17374 / SPN1)</name>
    <name type="common">Sphaerochaeta coccoides</name>
    <dbReference type="NCBI Taxonomy" id="760011"/>
    <lineage>
        <taxon>Bacteria</taxon>
        <taxon>Pseudomonadati</taxon>
        <taxon>Spirochaetota</taxon>
        <taxon>Spirochaetia</taxon>
        <taxon>Spirochaetales</taxon>
        <taxon>Sphaerochaetaceae</taxon>
        <taxon>Parasphaerochaeta</taxon>
    </lineage>
</organism>
<dbReference type="InterPro" id="IPR038116">
    <property type="entry name" value="TrpR-like_sf"/>
</dbReference>
<dbReference type="Pfam" id="PF01371">
    <property type="entry name" value="Trp_repressor"/>
    <property type="match status" value="1"/>
</dbReference>
<dbReference type="eggNOG" id="COG2973">
    <property type="taxonomic scope" value="Bacteria"/>
</dbReference>
<dbReference type="InterPro" id="IPR010921">
    <property type="entry name" value="Trp_repressor/repl_initiator"/>
</dbReference>
<dbReference type="STRING" id="760011.Spico_0302"/>
<evidence type="ECO:0000313" key="9">
    <source>
        <dbReference type="Proteomes" id="UP000007939"/>
    </source>
</evidence>
<dbReference type="GO" id="GO:0043565">
    <property type="term" value="F:sequence-specific DNA binding"/>
    <property type="evidence" value="ECO:0007669"/>
    <property type="project" value="InterPro"/>
</dbReference>
<dbReference type="AlphaFoldDB" id="F4GH57"/>
<keyword evidence="5" id="KW-0805">Transcription regulation</keyword>
<dbReference type="InterPro" id="IPR000831">
    <property type="entry name" value="Trp_repress"/>
</dbReference>
<dbReference type="RefSeq" id="WP_013738928.1">
    <property type="nucleotide sequence ID" value="NC_015436.1"/>
</dbReference>
<keyword evidence="4" id="KW-0678">Repressor</keyword>
<dbReference type="PANTHER" id="PTHR38025">
    <property type="entry name" value="TRP OPERON REPRESSOR"/>
    <property type="match status" value="1"/>
</dbReference>
<gene>
    <name evidence="8" type="ordered locus">Spico_0302</name>
</gene>
<comment type="similarity">
    <text evidence="2">Belongs to the TrpR family.</text>
</comment>
<reference evidence="8 9" key="2">
    <citation type="journal article" date="2012" name="Stand. Genomic Sci.">
        <title>Complete genome sequence of the termite hindgut bacterium Spirochaeta coccoides type strain (SPN1(T)), reclassification in the genus Sphaerochaeta as Sphaerochaeta coccoides comb. nov. and emendations of the family Spirochaetaceae and the genus Sphaerochaeta.</title>
        <authorList>
            <person name="Abt B."/>
            <person name="Han C."/>
            <person name="Scheuner C."/>
            <person name="Lu M."/>
            <person name="Lapidus A."/>
            <person name="Nolan M."/>
            <person name="Lucas S."/>
            <person name="Hammon N."/>
            <person name="Deshpande S."/>
            <person name="Cheng J.F."/>
            <person name="Tapia R."/>
            <person name="Goodwin L.A."/>
            <person name="Pitluck S."/>
            <person name="Liolios K."/>
            <person name="Pagani I."/>
            <person name="Ivanova N."/>
            <person name="Mavromatis K."/>
            <person name="Mikhailova N."/>
            <person name="Huntemann M."/>
            <person name="Pati A."/>
            <person name="Chen A."/>
            <person name="Palaniappan K."/>
            <person name="Land M."/>
            <person name="Hauser L."/>
            <person name="Brambilla E.M."/>
            <person name="Rohde M."/>
            <person name="Spring S."/>
            <person name="Gronow S."/>
            <person name="Goker M."/>
            <person name="Woyke T."/>
            <person name="Bristow J."/>
            <person name="Eisen J.A."/>
            <person name="Markowitz V."/>
            <person name="Hugenholtz P."/>
            <person name="Kyrpides N.C."/>
            <person name="Klenk H.P."/>
            <person name="Detter J.C."/>
        </authorList>
    </citation>
    <scope>NUCLEOTIDE SEQUENCE [LARGE SCALE GENOMIC DNA]</scope>
    <source>
        <strain evidence="9">ATCC BAA-1237 / DSM 17374 / SPN1</strain>
    </source>
</reference>
<comment type="subcellular location">
    <subcellularLocation>
        <location evidence="1">Cytoplasm</location>
    </subcellularLocation>
</comment>
<sequence>MTDYDELIAVFASTTDTEKMKQLLDELLTPHEKKSVLLRWNLMNDLYQGMPQRGIASKYGISLCKVTRGSRILKQKDSYSRRLLSDKYDDHIQL</sequence>
<evidence type="ECO:0000256" key="3">
    <source>
        <dbReference type="ARBA" id="ARBA00022490"/>
    </source>
</evidence>
<dbReference type="SUPFAM" id="SSF48295">
    <property type="entry name" value="TrpR-like"/>
    <property type="match status" value="1"/>
</dbReference>
<dbReference type="OrthoDB" id="370734at2"/>
<dbReference type="HOGENOM" id="CLU_147939_2_1_12"/>
<evidence type="ECO:0000256" key="2">
    <source>
        <dbReference type="ARBA" id="ARBA00007027"/>
    </source>
</evidence>
<protein>
    <submittedName>
        <fullName evidence="8">Trp repressor</fullName>
    </submittedName>
</protein>